<accession>A0A1A0HEC0</accession>
<evidence type="ECO:0000313" key="3">
    <source>
        <dbReference type="EMBL" id="OBA22459.1"/>
    </source>
</evidence>
<evidence type="ECO:0000256" key="1">
    <source>
        <dbReference type="SAM" id="MobiDB-lite"/>
    </source>
</evidence>
<dbReference type="AlphaFoldDB" id="A0A1A0HEC0"/>
<dbReference type="GO" id="GO:0071561">
    <property type="term" value="C:nucleus-vacuole junction"/>
    <property type="evidence" value="ECO:0007669"/>
    <property type="project" value="EnsemblFungi"/>
</dbReference>
<dbReference type="Pfam" id="PF26147">
    <property type="entry name" value="AB_HYDROLASE_YMC0-YMC35"/>
    <property type="match status" value="1"/>
</dbReference>
<feature type="region of interest" description="Disordered" evidence="1">
    <location>
        <begin position="175"/>
        <end position="218"/>
    </location>
</feature>
<dbReference type="RefSeq" id="XP_018712955.1">
    <property type="nucleotide sequence ID" value="XM_018857065.1"/>
</dbReference>
<feature type="domain" description="YMC020W-like alpha/beta hydrolase" evidence="2">
    <location>
        <begin position="245"/>
        <end position="591"/>
    </location>
</feature>
<protein>
    <recommendedName>
        <fullName evidence="2">YMC020W-like alpha/beta hydrolase domain-containing protein</fullName>
    </recommendedName>
</protein>
<feature type="region of interest" description="Disordered" evidence="1">
    <location>
        <begin position="119"/>
        <end position="144"/>
    </location>
</feature>
<evidence type="ECO:0000313" key="4">
    <source>
        <dbReference type="Proteomes" id="UP000092555"/>
    </source>
</evidence>
<feature type="compositionally biased region" description="Polar residues" evidence="1">
    <location>
        <begin position="183"/>
        <end position="192"/>
    </location>
</feature>
<dbReference type="InterPro" id="IPR029058">
    <property type="entry name" value="AB_hydrolase_fold"/>
</dbReference>
<comment type="caution">
    <text evidence="3">The sequence shown here is derived from an EMBL/GenBank/DDBJ whole genome shotgun (WGS) entry which is preliminary data.</text>
</comment>
<dbReference type="SUPFAM" id="SSF53474">
    <property type="entry name" value="alpha/beta-Hydrolases"/>
    <property type="match status" value="1"/>
</dbReference>
<dbReference type="PANTHER" id="PTHR47349">
    <property type="entry name" value="CHROMOSOME 8, WHOLE GENOME SHOTGUN SEQUENCE"/>
    <property type="match status" value="1"/>
</dbReference>
<dbReference type="PANTHER" id="PTHR47349:SF1">
    <property type="entry name" value="AER328WP"/>
    <property type="match status" value="1"/>
</dbReference>
<gene>
    <name evidence="3" type="ORF">METBIDRAFT_38897</name>
</gene>
<reference evidence="3 4" key="1">
    <citation type="submission" date="2016-05" db="EMBL/GenBank/DDBJ databases">
        <title>Comparative genomics of biotechnologically important yeasts.</title>
        <authorList>
            <consortium name="DOE Joint Genome Institute"/>
            <person name="Riley R."/>
            <person name="Haridas S."/>
            <person name="Wolfe K.H."/>
            <person name="Lopes M.R."/>
            <person name="Hittinger C.T."/>
            <person name="Goker M."/>
            <person name="Salamov A."/>
            <person name="Wisecaver J."/>
            <person name="Long T.M."/>
            <person name="Aerts A.L."/>
            <person name="Barry K."/>
            <person name="Choi C."/>
            <person name="Clum A."/>
            <person name="Coughlan A.Y."/>
            <person name="Deshpande S."/>
            <person name="Douglass A.P."/>
            <person name="Hanson S.J."/>
            <person name="Klenk H.-P."/>
            <person name="LaButti K."/>
            <person name="Lapidus A."/>
            <person name="Lindquist E."/>
            <person name="Lipzen A."/>
            <person name="Meier-kolthoff J.P."/>
            <person name="Ohm R.A."/>
            <person name="Otillar R.P."/>
            <person name="Pangilinan J."/>
            <person name="Peng Y."/>
            <person name="Rokas A."/>
            <person name="Rosa C.A."/>
            <person name="Scheuner C."/>
            <person name="Sibirny A.A."/>
            <person name="Slot J.C."/>
            <person name="Stielow J.B."/>
            <person name="Sun H."/>
            <person name="Kurtzman C.P."/>
            <person name="Blackwell M."/>
            <person name="Grigoriev I.V."/>
            <person name="Jeffries T.W."/>
        </authorList>
    </citation>
    <scope>NUCLEOTIDE SEQUENCE [LARGE SCALE GENOMIC DNA]</scope>
    <source>
        <strain evidence="3 4">NRRL YB-4993</strain>
    </source>
</reference>
<organism evidence="3 4">
    <name type="scientific">Metschnikowia bicuspidata var. bicuspidata NRRL YB-4993</name>
    <dbReference type="NCBI Taxonomy" id="869754"/>
    <lineage>
        <taxon>Eukaryota</taxon>
        <taxon>Fungi</taxon>
        <taxon>Dikarya</taxon>
        <taxon>Ascomycota</taxon>
        <taxon>Saccharomycotina</taxon>
        <taxon>Pichiomycetes</taxon>
        <taxon>Metschnikowiaceae</taxon>
        <taxon>Metschnikowia</taxon>
    </lineage>
</organism>
<name>A0A1A0HEC0_9ASCO</name>
<dbReference type="OrthoDB" id="5598028at2759"/>
<feature type="compositionally biased region" description="Low complexity" evidence="1">
    <location>
        <begin position="130"/>
        <end position="144"/>
    </location>
</feature>
<dbReference type="Proteomes" id="UP000092555">
    <property type="component" value="Unassembled WGS sequence"/>
</dbReference>
<dbReference type="InterPro" id="IPR058933">
    <property type="entry name" value="YMC020W-like_ab_hydrolase"/>
</dbReference>
<dbReference type="GO" id="GO:0005774">
    <property type="term" value="C:vacuolar membrane"/>
    <property type="evidence" value="ECO:0007669"/>
    <property type="project" value="EnsemblFungi"/>
</dbReference>
<proteinExistence type="predicted"/>
<keyword evidence="4" id="KW-1185">Reference proteome</keyword>
<feature type="region of interest" description="Disordered" evidence="1">
    <location>
        <begin position="1"/>
        <end position="30"/>
    </location>
</feature>
<feature type="compositionally biased region" description="Basic and acidic residues" evidence="1">
    <location>
        <begin position="1"/>
        <end position="18"/>
    </location>
</feature>
<dbReference type="EMBL" id="LXTC01000002">
    <property type="protein sequence ID" value="OBA22459.1"/>
    <property type="molecule type" value="Genomic_DNA"/>
</dbReference>
<sequence>MSSWKDAETKPEPAKEAAPKLPPGQGLQEGVPKTEDAVLYKPHHSAKEFSRINTHKNENLTENVLVPDWQTCLRLQQHTGHASTSLHLHGGTGFSAAHAFDIRHWKWYLSSISSRLGLTLPTSHKTRPHSGGSSSSTGDSESDLGGELRFLQEQTYQLYGKSLSRLPSHKRACLPNHSKYFTGPQQDLQATSTKRRKTQLDGDAEGENPVTITNDDDGNLLINDSKPVGPKYAASILPRKFGPLRKISKILIIGVHGFFPTRMIRPLIGAPKGTSSKFANEAEKAVIRYLVENDMMGDKDNRDVSIQKIALEKEGKIFDRVEFFLQILTKWEDELNEADFVFIAAHSQGCVVSIILLARLIKMGILKHASYMRIGVLGMAGVNNGPFYGTDKSLFMKAYSAIEHESMIELFELTKFDSPQSLAYKDAMQTIVSTNVKICLVGSINDQLVPLYSALASHVYHPNIYRACYIDSSAKTPAFIKTLISICCQLQNMGYFDNNVIKEISSILAGPLTGGGHSKIYNDGKVYDLGVKFMLDTDDLVIPHQADSTEKPGAYDSHVDVPYTNRVFVREYNVGKIGTNPFILPWCLRGLIFNIQKNWGAGESQRTAHGKGHKTAVEEVSELYALFDEWRPETKPLKDLKFRLSGIRASKL</sequence>
<dbReference type="InterPro" id="IPR058934">
    <property type="entry name" value="YMC020W-like"/>
</dbReference>
<dbReference type="GeneID" id="30030041"/>
<evidence type="ECO:0000259" key="2">
    <source>
        <dbReference type="Pfam" id="PF26147"/>
    </source>
</evidence>